<accession>A0A151INN8</accession>
<dbReference type="InterPro" id="IPR043128">
    <property type="entry name" value="Rev_trsase/Diguanyl_cyclase"/>
</dbReference>
<evidence type="ECO:0000313" key="1">
    <source>
        <dbReference type="EMBL" id="KYN07071.1"/>
    </source>
</evidence>
<organism evidence="1 2">
    <name type="scientific">Cyphomyrmex costatus</name>
    <dbReference type="NCBI Taxonomy" id="456900"/>
    <lineage>
        <taxon>Eukaryota</taxon>
        <taxon>Metazoa</taxon>
        <taxon>Ecdysozoa</taxon>
        <taxon>Arthropoda</taxon>
        <taxon>Hexapoda</taxon>
        <taxon>Insecta</taxon>
        <taxon>Pterygota</taxon>
        <taxon>Neoptera</taxon>
        <taxon>Endopterygota</taxon>
        <taxon>Hymenoptera</taxon>
        <taxon>Apocrita</taxon>
        <taxon>Aculeata</taxon>
        <taxon>Formicoidea</taxon>
        <taxon>Formicidae</taxon>
        <taxon>Myrmicinae</taxon>
        <taxon>Cyphomyrmex</taxon>
    </lineage>
</organism>
<dbReference type="InterPro" id="IPR043502">
    <property type="entry name" value="DNA/RNA_pol_sf"/>
</dbReference>
<keyword evidence="2" id="KW-1185">Reference proteome</keyword>
<dbReference type="STRING" id="456900.A0A151INN8"/>
<dbReference type="Gene3D" id="3.30.70.270">
    <property type="match status" value="1"/>
</dbReference>
<dbReference type="SUPFAM" id="SSF56672">
    <property type="entry name" value="DNA/RNA polymerases"/>
    <property type="match status" value="1"/>
</dbReference>
<gene>
    <name evidence="1" type="ORF">ALC62_01967</name>
</gene>
<dbReference type="AlphaFoldDB" id="A0A151INN8"/>
<reference evidence="1 2" key="1">
    <citation type="submission" date="2016-03" db="EMBL/GenBank/DDBJ databases">
        <title>Cyphomyrmex costatus WGS genome.</title>
        <authorList>
            <person name="Nygaard S."/>
            <person name="Hu H."/>
            <person name="Boomsma J."/>
            <person name="Zhang G."/>
        </authorList>
    </citation>
    <scope>NUCLEOTIDE SEQUENCE [LARGE SCALE GENOMIC DNA]</scope>
    <source>
        <strain evidence="1">MS0001</strain>
        <tissue evidence="1">Whole body</tissue>
    </source>
</reference>
<name>A0A151INN8_9HYME</name>
<dbReference type="Proteomes" id="UP000078542">
    <property type="component" value="Unassembled WGS sequence"/>
</dbReference>
<dbReference type="EMBL" id="KQ976921">
    <property type="protein sequence ID" value="KYN07071.1"/>
    <property type="molecule type" value="Genomic_DNA"/>
</dbReference>
<protein>
    <submittedName>
        <fullName evidence="1">Uncharacterized protein</fullName>
    </submittedName>
</protein>
<sequence length="390" mass="45557">MVLENLYDRDLQINTNMDDLKARFHFATEGQNSKTTVVKVKTIQLINQLEIFEFPDDQQTAAYHKELFQHPVVKGVVKEGNVVFNEYYLEAVTDIHSPQSPQGPLFVQEKPIHSIAKNMVLEKFNGKNFNAKSWLNMFESECNRLNIGEGRFAEVLRLFLENSALNWHAIFLKTHSLTHGWKLWKNSFIETFGQKSCTLKKINPIIEIREKYEELFAKKKFDVGKIKNFKDHLKHIELVLKMLLNNGLKLNLSKCSFAQNKIIYLGFTPKYLLTGIDDFMLPKELNENNKYNLENNRKIAYEKSQKIHEQNKKYYDKNSIAIKYEEGDLVYIQNSNKLNRNKLDPIRIGPYKIKKKISDVIFVIDSGFKRNESNLFHASKLVPYFPTPAP</sequence>
<evidence type="ECO:0000313" key="2">
    <source>
        <dbReference type="Proteomes" id="UP000078542"/>
    </source>
</evidence>
<dbReference type="GO" id="GO:0071897">
    <property type="term" value="P:DNA biosynthetic process"/>
    <property type="evidence" value="ECO:0007669"/>
    <property type="project" value="UniProtKB-ARBA"/>
</dbReference>
<proteinExistence type="predicted"/>